<evidence type="ECO:0000313" key="2">
    <source>
        <dbReference type="EMBL" id="GAE27526.1"/>
    </source>
</evidence>
<reference evidence="2" key="1">
    <citation type="journal article" date="2014" name="Genome Announc.">
        <title>Draft Genome Sequences of Three Alkaliphilic Bacillus Strains, Bacillus wakoensis JCM 9140T, Bacillus akibai JCM 9157T, and Bacillus hemicellulosilyticus JCM 9152T.</title>
        <authorList>
            <person name="Yuki M."/>
            <person name="Oshima K."/>
            <person name="Suda W."/>
            <person name="Oshida Y."/>
            <person name="Kitamura K."/>
            <person name="Iida T."/>
            <person name="Hattori M."/>
            <person name="Ohkuma M."/>
        </authorList>
    </citation>
    <scope>NUCLEOTIDE SEQUENCE [LARGE SCALE GENOMIC DNA]</scope>
    <source>
        <strain evidence="2">JCM 9140</strain>
    </source>
</reference>
<proteinExistence type="predicted"/>
<dbReference type="STRING" id="1236970.JCM9140_3678"/>
<evidence type="ECO:0000313" key="3">
    <source>
        <dbReference type="Proteomes" id="UP000018890"/>
    </source>
</evidence>
<dbReference type="Proteomes" id="UP000018890">
    <property type="component" value="Unassembled WGS sequence"/>
</dbReference>
<protein>
    <recommendedName>
        <fullName evidence="1">PRTase associated wHTH domain-containing protein</fullName>
    </recommendedName>
</protein>
<comment type="caution">
    <text evidence="2">The sequence shown here is derived from an EMBL/GenBank/DDBJ whole genome shotgun (WGS) entry which is preliminary data.</text>
</comment>
<gene>
    <name evidence="2" type="ORF">JCM9140_3678</name>
</gene>
<accession>W4Q631</accession>
<keyword evidence="3" id="KW-1185">Reference proteome</keyword>
<dbReference type="EMBL" id="BAUT01000054">
    <property type="protein sequence ID" value="GAE27526.1"/>
    <property type="molecule type" value="Genomic_DNA"/>
</dbReference>
<dbReference type="Pfam" id="PF24409">
    <property type="entry name" value="wHTH-PRTase_assc"/>
    <property type="match status" value="1"/>
</dbReference>
<dbReference type="InterPro" id="IPR057055">
    <property type="entry name" value="wHTH-PRTase_assoc"/>
</dbReference>
<sequence>MIAYKVLVPYPEDKALNLFQETILKLYQSGRKTAEYISNKLLIHEELVSFIIKELIERQLLTTEGLLTESGQAILSELQEPYNMKTGYIFYDVINKSYWDTFIFDEEFQYVSCGHGHDKRRFEYGDVGNPRKQLAVVIKSDLSEYPEDPTNIEILTVCIKHKRRMKTLEQGGYLPEGGINRLPKNLGKVKFLGEKFPVYTATFLFMPNDLNNKSFWQVCHPFKGGTSQMLRENLDQLKEASNQSFLKEEISDIVNEAFRVSQIEIDGLEDDKNKEASSFLKDVLSEQITSYPSVYKKLLDLYHVVKELNHLHADSNRGKTYEEIQTKMREYIRTSHETLEDALLIVKQANDDYFNHRYLTKDAYKNGEILSVFAEQCGFKNHETNPLIQRFLSVKKGSVLYAGESKELSSLVAVHLLMAKEISEHPFWKLGEKIPQLLLFFSHLKTKRNKSSHSSGVEFHFKNEEMLFAKVMYVISMLLSNLDFHYEKDFTFQPSEEDERSIDQKLYYFAENEIYKKVGTVVQAFPQIQSLLVDVEYSKLKKKNSFLVEATRVMEELLTALGKKTVIEEARMHVQKKATDNLSYLRKPIQLLGFEFEIEQLPDSFINVNPNKIINSFRDFENSVLSAKLYAILFSVTMKETELIKELARDIPQFIQLAVKISDQRGHGNVTVTEEVRQEISQQLYEVVIKLLPIYKKYQVG</sequence>
<feature type="domain" description="PRTase associated wHTH" evidence="1">
    <location>
        <begin position="23"/>
        <end position="80"/>
    </location>
</feature>
<evidence type="ECO:0000259" key="1">
    <source>
        <dbReference type="Pfam" id="PF24409"/>
    </source>
</evidence>
<organism evidence="2 3">
    <name type="scientific">Halalkalibacter wakoensis JCM 9140</name>
    <dbReference type="NCBI Taxonomy" id="1236970"/>
    <lineage>
        <taxon>Bacteria</taxon>
        <taxon>Bacillati</taxon>
        <taxon>Bacillota</taxon>
        <taxon>Bacilli</taxon>
        <taxon>Bacillales</taxon>
        <taxon>Bacillaceae</taxon>
        <taxon>Halalkalibacter</taxon>
    </lineage>
</organism>
<dbReference type="AlphaFoldDB" id="W4Q631"/>
<name>W4Q631_9BACI</name>